<dbReference type="AlphaFoldDB" id="X1AU30"/>
<dbReference type="EMBL" id="BART01014233">
    <property type="protein sequence ID" value="GAG86394.1"/>
    <property type="molecule type" value="Genomic_DNA"/>
</dbReference>
<comment type="caution">
    <text evidence="1">The sequence shown here is derived from an EMBL/GenBank/DDBJ whole genome shotgun (WGS) entry which is preliminary data.</text>
</comment>
<gene>
    <name evidence="1" type="ORF">S01H4_28550</name>
</gene>
<name>X1AU30_9ZZZZ</name>
<organism evidence="1">
    <name type="scientific">marine sediment metagenome</name>
    <dbReference type="NCBI Taxonomy" id="412755"/>
    <lineage>
        <taxon>unclassified sequences</taxon>
        <taxon>metagenomes</taxon>
        <taxon>ecological metagenomes</taxon>
    </lineage>
</organism>
<feature type="non-terminal residue" evidence="1">
    <location>
        <position position="1"/>
    </location>
</feature>
<sequence length="44" mass="4980">GAKWDAPYAEKLFELDTEKIIHSMVGKTSLAKLFAILRELNSIM</sequence>
<evidence type="ECO:0000313" key="1">
    <source>
        <dbReference type="EMBL" id="GAG86394.1"/>
    </source>
</evidence>
<protein>
    <submittedName>
        <fullName evidence="1">Uncharacterized protein</fullName>
    </submittedName>
</protein>
<proteinExistence type="predicted"/>
<accession>X1AU30</accession>
<reference evidence="1" key="1">
    <citation type="journal article" date="2014" name="Front. Microbiol.">
        <title>High frequency of phylogenetically diverse reductive dehalogenase-homologous genes in deep subseafloor sedimentary metagenomes.</title>
        <authorList>
            <person name="Kawai M."/>
            <person name="Futagami T."/>
            <person name="Toyoda A."/>
            <person name="Takaki Y."/>
            <person name="Nishi S."/>
            <person name="Hori S."/>
            <person name="Arai W."/>
            <person name="Tsubouchi T."/>
            <person name="Morono Y."/>
            <person name="Uchiyama I."/>
            <person name="Ito T."/>
            <person name="Fujiyama A."/>
            <person name="Inagaki F."/>
            <person name="Takami H."/>
        </authorList>
    </citation>
    <scope>NUCLEOTIDE SEQUENCE</scope>
    <source>
        <strain evidence="1">Expedition CK06-06</strain>
    </source>
</reference>